<evidence type="ECO:0000256" key="3">
    <source>
        <dbReference type="ARBA" id="ARBA00022516"/>
    </source>
</evidence>
<evidence type="ECO:0000313" key="14">
    <source>
        <dbReference type="EMBL" id="MDI2099724.1"/>
    </source>
</evidence>
<dbReference type="InterPro" id="IPR048254">
    <property type="entry name" value="CDP_ALCOHOL_P_TRANSF_CS"/>
</dbReference>
<evidence type="ECO:0000256" key="5">
    <source>
        <dbReference type="ARBA" id="ARBA00022692"/>
    </source>
</evidence>
<keyword evidence="8 13" id="KW-0472">Membrane</keyword>
<reference evidence="14 15" key="1">
    <citation type="submission" date="2023-04" db="EMBL/GenBank/DDBJ databases">
        <title>Klugiella caeni sp. nov. isolated from the sludge of biochemical tank.</title>
        <authorList>
            <person name="Geng K."/>
        </authorList>
    </citation>
    <scope>NUCLEOTIDE SEQUENCE [LARGE SCALE GENOMIC DNA]</scope>
    <source>
        <strain evidence="14 15">YN-L-19</strain>
    </source>
</reference>
<dbReference type="Proteomes" id="UP001321506">
    <property type="component" value="Unassembled WGS sequence"/>
</dbReference>
<evidence type="ECO:0000256" key="9">
    <source>
        <dbReference type="ARBA" id="ARBA00023209"/>
    </source>
</evidence>
<dbReference type="GO" id="GO:0046474">
    <property type="term" value="P:glycerophospholipid biosynthetic process"/>
    <property type="evidence" value="ECO:0007669"/>
    <property type="project" value="TreeGrafter"/>
</dbReference>
<feature type="transmembrane region" description="Helical" evidence="13">
    <location>
        <begin position="144"/>
        <end position="162"/>
    </location>
</feature>
<dbReference type="GO" id="GO:0008444">
    <property type="term" value="F:CDP-diacylglycerol-glycerol-3-phosphate 3-phosphatidyltransferase activity"/>
    <property type="evidence" value="ECO:0007669"/>
    <property type="project" value="UniProtKB-UniRule"/>
</dbReference>
<comment type="subcellular location">
    <subcellularLocation>
        <location evidence="1">Membrane</location>
        <topology evidence="1">Multi-pass membrane protein</topology>
    </subcellularLocation>
</comment>
<evidence type="ECO:0000256" key="10">
    <source>
        <dbReference type="ARBA" id="ARBA00023264"/>
    </source>
</evidence>
<dbReference type="GO" id="GO:0016020">
    <property type="term" value="C:membrane"/>
    <property type="evidence" value="ECO:0007669"/>
    <property type="project" value="UniProtKB-SubCell"/>
</dbReference>
<organism evidence="14 15">
    <name type="scientific">Ruicaihuangia caeni</name>
    <dbReference type="NCBI Taxonomy" id="3042517"/>
    <lineage>
        <taxon>Bacteria</taxon>
        <taxon>Bacillati</taxon>
        <taxon>Actinomycetota</taxon>
        <taxon>Actinomycetes</taxon>
        <taxon>Micrococcales</taxon>
        <taxon>Microbacteriaceae</taxon>
        <taxon>Ruicaihuangia</taxon>
    </lineage>
</organism>
<keyword evidence="10" id="KW-1208">Phospholipid metabolism</keyword>
<comment type="caution">
    <text evidence="14">The sequence shown here is derived from an EMBL/GenBank/DDBJ whole genome shotgun (WGS) entry which is preliminary data.</text>
</comment>
<dbReference type="InterPro" id="IPR050324">
    <property type="entry name" value="CDP-alcohol_PTase-I"/>
</dbReference>
<dbReference type="NCBIfam" id="TIGR00560">
    <property type="entry name" value="pgsA"/>
    <property type="match status" value="1"/>
</dbReference>
<gene>
    <name evidence="14" type="primary">pgsA</name>
    <name evidence="14" type="ORF">QF206_12195</name>
</gene>
<dbReference type="AlphaFoldDB" id="A0AAW6TB89"/>
<keyword evidence="4 12" id="KW-0808">Transferase</keyword>
<evidence type="ECO:0000256" key="6">
    <source>
        <dbReference type="ARBA" id="ARBA00022989"/>
    </source>
</evidence>
<feature type="transmembrane region" description="Helical" evidence="13">
    <location>
        <begin position="20"/>
        <end position="38"/>
    </location>
</feature>
<dbReference type="PANTHER" id="PTHR14269:SF52">
    <property type="entry name" value="PHOSPHATIDYLGLYCEROPHOSPHATE SYNTHASE-RELATED"/>
    <property type="match status" value="1"/>
</dbReference>
<evidence type="ECO:0000256" key="7">
    <source>
        <dbReference type="ARBA" id="ARBA00023098"/>
    </source>
</evidence>
<evidence type="ECO:0000256" key="2">
    <source>
        <dbReference type="ARBA" id="ARBA00010441"/>
    </source>
</evidence>
<sequence>MTNRGDAGAQALPPSNWNAPNIITVVRICFIPAMLWLLIADAGRDDTARWVAAALFIVAIATDGIDGAIARRYNLITDLGKLLDPIADKGLTGAALVGLAMLGELPWWVVAIVLVRELGITLWRLVELRRGLVIPASRGGKIKTVSQGIAISLAMLPLWIVLGEWVHWLNGVTMTVAVVLTLASGLDYLVRGWNENRGAAGDGAGGLERNDE</sequence>
<dbReference type="PROSITE" id="PS00379">
    <property type="entry name" value="CDP_ALCOHOL_P_TRANSF"/>
    <property type="match status" value="1"/>
</dbReference>
<protein>
    <recommendedName>
        <fullName evidence="11">CDP-diacylglycerol--glycerol-3-phosphate 3-phosphatidyltransferase</fullName>
        <ecNumber evidence="11">2.7.8.5</ecNumber>
    </recommendedName>
</protein>
<feature type="transmembrane region" description="Helical" evidence="13">
    <location>
        <begin position="50"/>
        <end position="70"/>
    </location>
</feature>
<accession>A0AAW6TB89</accession>
<evidence type="ECO:0000256" key="1">
    <source>
        <dbReference type="ARBA" id="ARBA00004141"/>
    </source>
</evidence>
<keyword evidence="15" id="KW-1185">Reference proteome</keyword>
<dbReference type="Pfam" id="PF01066">
    <property type="entry name" value="CDP-OH_P_transf"/>
    <property type="match status" value="1"/>
</dbReference>
<evidence type="ECO:0000256" key="12">
    <source>
        <dbReference type="RuleBase" id="RU003750"/>
    </source>
</evidence>
<comment type="similarity">
    <text evidence="2 12">Belongs to the CDP-alcohol phosphatidyltransferase class-I family.</text>
</comment>
<evidence type="ECO:0000256" key="8">
    <source>
        <dbReference type="ARBA" id="ARBA00023136"/>
    </source>
</evidence>
<dbReference type="InterPro" id="IPR004570">
    <property type="entry name" value="Phosphatidylglycerol_P_synth"/>
</dbReference>
<keyword evidence="9" id="KW-0594">Phospholipid biosynthesis</keyword>
<evidence type="ECO:0000256" key="13">
    <source>
        <dbReference type="SAM" id="Phobius"/>
    </source>
</evidence>
<keyword evidence="5 13" id="KW-0812">Transmembrane</keyword>
<feature type="transmembrane region" description="Helical" evidence="13">
    <location>
        <begin position="168"/>
        <end position="190"/>
    </location>
</feature>
<keyword evidence="6 13" id="KW-1133">Transmembrane helix</keyword>
<dbReference type="RefSeq" id="WP_281489516.1">
    <property type="nucleotide sequence ID" value="NZ_CP159582.1"/>
</dbReference>
<evidence type="ECO:0000256" key="11">
    <source>
        <dbReference type="NCBIfam" id="TIGR00560"/>
    </source>
</evidence>
<dbReference type="EC" id="2.7.8.5" evidence="11"/>
<evidence type="ECO:0000313" key="15">
    <source>
        <dbReference type="Proteomes" id="UP001321506"/>
    </source>
</evidence>
<dbReference type="PIRSF" id="PIRSF000847">
    <property type="entry name" value="Phos_ph_gly_syn"/>
    <property type="match status" value="1"/>
</dbReference>
<evidence type="ECO:0000256" key="4">
    <source>
        <dbReference type="ARBA" id="ARBA00022679"/>
    </source>
</evidence>
<dbReference type="EMBL" id="JASATX010000007">
    <property type="protein sequence ID" value="MDI2099724.1"/>
    <property type="molecule type" value="Genomic_DNA"/>
</dbReference>
<dbReference type="Gene3D" id="1.20.120.1760">
    <property type="match status" value="1"/>
</dbReference>
<dbReference type="InterPro" id="IPR000462">
    <property type="entry name" value="CDP-OH_P_trans"/>
</dbReference>
<dbReference type="PANTHER" id="PTHR14269">
    <property type="entry name" value="CDP-DIACYLGLYCEROL--GLYCEROL-3-PHOSPHATE 3-PHOSPHATIDYLTRANSFERASE-RELATED"/>
    <property type="match status" value="1"/>
</dbReference>
<keyword evidence="7" id="KW-0443">Lipid metabolism</keyword>
<dbReference type="InterPro" id="IPR043130">
    <property type="entry name" value="CDP-OH_PTrfase_TM_dom"/>
</dbReference>
<keyword evidence="3" id="KW-0444">Lipid biosynthesis</keyword>
<name>A0AAW6TB89_9MICO</name>
<proteinExistence type="inferred from homology"/>